<sequence>MTSFVNIINDILNFLFWYISRYQCWKIICLVIISVITLFFSIIWLIKINTAHHDNKCDNAIENHDNVNERLSIIGGNFNVIDERIDVLFKRINVIEKRTDMMDNNIDLLHKRMDIIKKRMERVNEKIINLINYSN</sequence>
<protein>
    <submittedName>
        <fullName evidence="2">Uncharacterized protein</fullName>
    </submittedName>
</protein>
<keyword evidence="1" id="KW-0472">Membrane</keyword>
<name>A0A2I1HN48_9GLOM</name>
<proteinExistence type="predicted"/>
<keyword evidence="1" id="KW-0812">Transmembrane</keyword>
<dbReference type="SUPFAM" id="SSF57997">
    <property type="entry name" value="Tropomyosin"/>
    <property type="match status" value="1"/>
</dbReference>
<evidence type="ECO:0000313" key="2">
    <source>
        <dbReference type="EMBL" id="PKY60301.1"/>
    </source>
</evidence>
<comment type="caution">
    <text evidence="2">The sequence shown here is derived from an EMBL/GenBank/DDBJ whole genome shotgun (WGS) entry which is preliminary data.</text>
</comment>
<reference evidence="2 3" key="1">
    <citation type="submission" date="2015-10" db="EMBL/GenBank/DDBJ databases">
        <title>Genome analyses suggest a sexual origin of heterokaryosis in a supposedly ancient asexual fungus.</title>
        <authorList>
            <person name="Ropars J."/>
            <person name="Sedzielewska K."/>
            <person name="Noel J."/>
            <person name="Charron P."/>
            <person name="Farinelli L."/>
            <person name="Marton T."/>
            <person name="Kruger M."/>
            <person name="Pelin A."/>
            <person name="Brachmann A."/>
            <person name="Corradi N."/>
        </authorList>
    </citation>
    <scope>NUCLEOTIDE SEQUENCE [LARGE SCALE GENOMIC DNA]</scope>
    <source>
        <strain evidence="2 3">A4</strain>
    </source>
</reference>
<dbReference type="VEuPathDB" id="FungiDB:RhiirA1_542174"/>
<evidence type="ECO:0000256" key="1">
    <source>
        <dbReference type="SAM" id="Phobius"/>
    </source>
</evidence>
<keyword evidence="1" id="KW-1133">Transmembrane helix</keyword>
<evidence type="ECO:0000313" key="3">
    <source>
        <dbReference type="Proteomes" id="UP000234323"/>
    </source>
</evidence>
<dbReference type="EMBL" id="LLXI01004142">
    <property type="protein sequence ID" value="PKY60301.1"/>
    <property type="molecule type" value="Genomic_DNA"/>
</dbReference>
<gene>
    <name evidence="2" type="ORF">RhiirA4_550610</name>
</gene>
<dbReference type="OrthoDB" id="2323198at2759"/>
<feature type="transmembrane region" description="Helical" evidence="1">
    <location>
        <begin position="25"/>
        <end position="46"/>
    </location>
</feature>
<accession>A0A2I1HN48</accession>
<organism evidence="2 3">
    <name type="scientific">Rhizophagus irregularis</name>
    <dbReference type="NCBI Taxonomy" id="588596"/>
    <lineage>
        <taxon>Eukaryota</taxon>
        <taxon>Fungi</taxon>
        <taxon>Fungi incertae sedis</taxon>
        <taxon>Mucoromycota</taxon>
        <taxon>Glomeromycotina</taxon>
        <taxon>Glomeromycetes</taxon>
        <taxon>Glomerales</taxon>
        <taxon>Glomeraceae</taxon>
        <taxon>Rhizophagus</taxon>
    </lineage>
</organism>
<keyword evidence="3" id="KW-1185">Reference proteome</keyword>
<dbReference type="AlphaFoldDB" id="A0A2I1HN48"/>
<dbReference type="Proteomes" id="UP000234323">
    <property type="component" value="Unassembled WGS sequence"/>
</dbReference>
<dbReference type="VEuPathDB" id="FungiDB:RhiirFUN_021821"/>
<dbReference type="VEuPathDB" id="FungiDB:FUN_010003"/>